<reference evidence="2 3" key="1">
    <citation type="submission" date="2019-11" db="EMBL/GenBank/DDBJ databases">
        <title>P. haliotis isolates from Z. marina roots.</title>
        <authorList>
            <person name="Cohen M."/>
            <person name="Jospin G."/>
            <person name="Eisen J.A."/>
            <person name="Coil D.A."/>
        </authorList>
    </citation>
    <scope>NUCLEOTIDE SEQUENCE [LARGE SCALE GENOMIC DNA]</scope>
    <source>
        <strain evidence="2 3">UCD-MCMsp1aY</strain>
    </source>
</reference>
<organism evidence="2 3">
    <name type="scientific">Psychrosphaera haliotis</name>
    <dbReference type="NCBI Taxonomy" id="555083"/>
    <lineage>
        <taxon>Bacteria</taxon>
        <taxon>Pseudomonadati</taxon>
        <taxon>Pseudomonadota</taxon>
        <taxon>Gammaproteobacteria</taxon>
        <taxon>Alteromonadales</taxon>
        <taxon>Pseudoalteromonadaceae</taxon>
        <taxon>Psychrosphaera</taxon>
    </lineage>
</organism>
<comment type="caution">
    <text evidence="2">The sequence shown here is derived from an EMBL/GenBank/DDBJ whole genome shotgun (WGS) entry which is preliminary data.</text>
</comment>
<keyword evidence="1" id="KW-0472">Membrane</keyword>
<gene>
    <name evidence="2" type="ORF">GNP35_13710</name>
</gene>
<name>A0A6N8FA03_9GAMM</name>
<keyword evidence="3" id="KW-1185">Reference proteome</keyword>
<sequence>MKSQLPRKIHKWLMLFVGLQVFIWSVTGLYMVMTNIHYTHGEHLQKPSPTLDVSSLKFNHADVLKSYPNADSISLFNRVGEPVFMVQEGRESTLVNATTKELMPKVTEQEAREIALFQFHDSAGVIAKISYLKVSAPSELSARHLPVWEVQFEGIASPTFYISESSGQVVTKRHNPWRIFDWFWRFHIMDYLHGEDVGNVFFLAISITTLLSTLAGCCLVYQRVLSNSFLNSFRKFVNRWAKRRTTHVN</sequence>
<evidence type="ECO:0000313" key="3">
    <source>
        <dbReference type="Proteomes" id="UP000439994"/>
    </source>
</evidence>
<keyword evidence="1" id="KW-1133">Transmembrane helix</keyword>
<dbReference type="OrthoDB" id="9806195at2"/>
<keyword evidence="1" id="KW-0812">Transmembrane</keyword>
<dbReference type="AlphaFoldDB" id="A0A6N8FA03"/>
<evidence type="ECO:0000313" key="2">
    <source>
        <dbReference type="EMBL" id="MUH73445.1"/>
    </source>
</evidence>
<dbReference type="RefSeq" id="WP_155696724.1">
    <property type="nucleotide sequence ID" value="NZ_WOCD01000005.1"/>
</dbReference>
<dbReference type="Proteomes" id="UP000439994">
    <property type="component" value="Unassembled WGS sequence"/>
</dbReference>
<protein>
    <submittedName>
        <fullName evidence="2">PepSY domain-containing protein</fullName>
    </submittedName>
</protein>
<feature type="transmembrane region" description="Helical" evidence="1">
    <location>
        <begin position="200"/>
        <end position="221"/>
    </location>
</feature>
<proteinExistence type="predicted"/>
<accession>A0A6N8FA03</accession>
<feature type="transmembrane region" description="Helical" evidence="1">
    <location>
        <begin position="12"/>
        <end position="33"/>
    </location>
</feature>
<evidence type="ECO:0000256" key="1">
    <source>
        <dbReference type="SAM" id="Phobius"/>
    </source>
</evidence>
<dbReference type="InterPro" id="IPR005625">
    <property type="entry name" value="PepSY-ass_TM"/>
</dbReference>
<dbReference type="EMBL" id="WOCD01000005">
    <property type="protein sequence ID" value="MUH73445.1"/>
    <property type="molecule type" value="Genomic_DNA"/>
</dbReference>
<dbReference type="Pfam" id="PF03929">
    <property type="entry name" value="PepSY_TM"/>
    <property type="match status" value="1"/>
</dbReference>